<evidence type="ECO:0000256" key="1">
    <source>
        <dbReference type="SAM" id="SignalP"/>
    </source>
</evidence>
<organism evidence="3 4">
    <name type="scientific">Flavobacterium okayamense</name>
    <dbReference type="NCBI Taxonomy" id="2830782"/>
    <lineage>
        <taxon>Bacteria</taxon>
        <taxon>Pseudomonadati</taxon>
        <taxon>Bacteroidota</taxon>
        <taxon>Flavobacteriia</taxon>
        <taxon>Flavobacteriales</taxon>
        <taxon>Flavobacteriaceae</taxon>
        <taxon>Flavobacterium</taxon>
    </lineage>
</organism>
<name>A0ABM7S9H8_9FLAO</name>
<feature type="chain" id="PRO_5045350445" description="DUF6705 domain-containing protein" evidence="1">
    <location>
        <begin position="19"/>
        <end position="200"/>
    </location>
</feature>
<protein>
    <recommendedName>
        <fullName evidence="2">DUF6705 domain-containing protein</fullName>
    </recommendedName>
</protein>
<keyword evidence="1" id="KW-0732">Signal</keyword>
<evidence type="ECO:0000313" key="3">
    <source>
        <dbReference type="EMBL" id="BCY28018.1"/>
    </source>
</evidence>
<gene>
    <name evidence="3" type="ORF">KK2020170_08860</name>
</gene>
<keyword evidence="4" id="KW-1185">Reference proteome</keyword>
<dbReference type="EMBL" id="AP024749">
    <property type="protein sequence ID" value="BCY28018.1"/>
    <property type="molecule type" value="Genomic_DNA"/>
</dbReference>
<dbReference type="RefSeq" id="WP_221259617.1">
    <property type="nucleotide sequence ID" value="NZ_AP024749.1"/>
</dbReference>
<feature type="signal peptide" evidence="1">
    <location>
        <begin position="1"/>
        <end position="18"/>
    </location>
</feature>
<accession>A0ABM7S9H8</accession>
<reference evidence="3 4" key="1">
    <citation type="submission" date="2021-06" db="EMBL/GenBank/DDBJ databases">
        <title>Whole genome sequences of Flavobacterium sp. KK2020170 and assembly.</title>
        <authorList>
            <person name="Kitahara K."/>
            <person name="Miyoshi S."/>
            <person name="Uesaka K."/>
        </authorList>
    </citation>
    <scope>NUCLEOTIDE SEQUENCE [LARGE SCALE GENOMIC DNA]</scope>
    <source>
        <strain evidence="3 4">KK2020170</strain>
    </source>
</reference>
<proteinExistence type="predicted"/>
<feature type="domain" description="DUF6705" evidence="2">
    <location>
        <begin position="1"/>
        <end position="200"/>
    </location>
</feature>
<dbReference type="Pfam" id="PF20448">
    <property type="entry name" value="DUF6705"/>
    <property type="match status" value="1"/>
</dbReference>
<evidence type="ECO:0000313" key="4">
    <source>
        <dbReference type="Proteomes" id="UP000825258"/>
    </source>
</evidence>
<dbReference type="Proteomes" id="UP000825258">
    <property type="component" value="Chromosome"/>
</dbReference>
<dbReference type="InterPro" id="IPR046551">
    <property type="entry name" value="DUF6705"/>
</dbReference>
<sequence>MKNLFKIVLIVLVVSCKAQTVPLNTYYHNVSSGAYFKDTLGELDKFDGTWVYSNSNISLTIILKKKIHVYDGEYYEDIIVGEYRLIQNNQEIVNTLPTNLLDWDNIDERNIGGRRFITSEEVVPCVSCDPNEKRLMLYFSDPQRKYLTSTILLLRYIQPTLGEPEKIIAKIVSTHGVIIPDENSPTEPRVPLGEYLMIKQ</sequence>
<evidence type="ECO:0000259" key="2">
    <source>
        <dbReference type="Pfam" id="PF20448"/>
    </source>
</evidence>